<evidence type="ECO:0000256" key="2">
    <source>
        <dbReference type="SAM" id="Phobius"/>
    </source>
</evidence>
<dbReference type="RefSeq" id="WP_201845028.1">
    <property type="nucleotide sequence ID" value="NZ_JABBYC010000002.1"/>
</dbReference>
<keyword evidence="2" id="KW-0812">Transmembrane</keyword>
<dbReference type="Proteomes" id="UP000675409">
    <property type="component" value="Unassembled WGS sequence"/>
</dbReference>
<comment type="caution">
    <text evidence="3">The sequence shown here is derived from an EMBL/GenBank/DDBJ whole genome shotgun (WGS) entry which is preliminary data.</text>
</comment>
<protein>
    <submittedName>
        <fullName evidence="3">Uncharacterized protein</fullName>
    </submittedName>
</protein>
<accession>A0ABS1LGM0</accession>
<evidence type="ECO:0000313" key="4">
    <source>
        <dbReference type="Proteomes" id="UP000675409"/>
    </source>
</evidence>
<feature type="transmembrane region" description="Helical" evidence="2">
    <location>
        <begin position="71"/>
        <end position="90"/>
    </location>
</feature>
<evidence type="ECO:0000256" key="1">
    <source>
        <dbReference type="SAM" id="MobiDB-lite"/>
    </source>
</evidence>
<sequence>MDQDALTRARLALRGVDPEIDLARVFAESRTRTPAADLREDSPPQAPVEIVLRGGGQEARADRSGTRIWRVLGWSAGAAAATALVVGLAVDAACPPAPDVVPGSPSATSRSGASSEAPPAGLTTGEVLSRAAKATSGTGCTVQTRSTLDGESLLRSDEAGPSTVSAPKNALDEHPLAVLQKVSVRAVFDLPMLDAADSHLDGLLMDELDGRPVLRVRITPTAPSPAGGDVTRLDLLIDPDTWLPRRAEVSAGSAQADYLVRSDFAWTGCTVPDPAVPHDAATARP</sequence>
<feature type="compositionally biased region" description="Low complexity" evidence="1">
    <location>
        <begin position="100"/>
        <end position="115"/>
    </location>
</feature>
<proteinExistence type="predicted"/>
<feature type="region of interest" description="Disordered" evidence="1">
    <location>
        <begin position="100"/>
        <end position="168"/>
    </location>
</feature>
<keyword evidence="2" id="KW-1133">Transmembrane helix</keyword>
<keyword evidence="2" id="KW-0472">Membrane</keyword>
<reference evidence="3 4" key="1">
    <citation type="journal article" date="2021" name="Arch. Microbiol.">
        <title>Myceligenerans indicum sp. nov., an actinobacterium isolated from mangrove sediment of Sundarbans, India.</title>
        <authorList>
            <person name="Asha K."/>
            <person name="Bhadury P."/>
        </authorList>
    </citation>
    <scope>NUCLEOTIDE SEQUENCE [LARGE SCALE GENOMIC DNA]</scope>
    <source>
        <strain evidence="3 4">I2</strain>
    </source>
</reference>
<organism evidence="3 4">
    <name type="scientific">Myceligenerans indicum</name>
    <dbReference type="NCBI Taxonomy" id="2593663"/>
    <lineage>
        <taxon>Bacteria</taxon>
        <taxon>Bacillati</taxon>
        <taxon>Actinomycetota</taxon>
        <taxon>Actinomycetes</taxon>
        <taxon>Micrococcales</taxon>
        <taxon>Promicromonosporaceae</taxon>
        <taxon>Myceligenerans</taxon>
    </lineage>
</organism>
<dbReference type="EMBL" id="JABBYC010000002">
    <property type="protein sequence ID" value="MBL0885189.1"/>
    <property type="molecule type" value="Genomic_DNA"/>
</dbReference>
<name>A0ABS1LGM0_9MICO</name>
<evidence type="ECO:0000313" key="3">
    <source>
        <dbReference type="EMBL" id="MBL0885189.1"/>
    </source>
</evidence>
<keyword evidence="4" id="KW-1185">Reference proteome</keyword>
<feature type="compositionally biased region" description="Polar residues" evidence="1">
    <location>
        <begin position="135"/>
        <end position="149"/>
    </location>
</feature>
<gene>
    <name evidence="3" type="ORF">HGK34_02645</name>
</gene>